<keyword evidence="8" id="KW-1185">Reference proteome</keyword>
<evidence type="ECO:0000256" key="1">
    <source>
        <dbReference type="ARBA" id="ARBA00022491"/>
    </source>
</evidence>
<proteinExistence type="predicted"/>
<dbReference type="Gene3D" id="1.10.357.10">
    <property type="entry name" value="Tetracycline Repressor, domain 2"/>
    <property type="match status" value="2"/>
</dbReference>
<evidence type="ECO:0000256" key="3">
    <source>
        <dbReference type="ARBA" id="ARBA00023125"/>
    </source>
</evidence>
<dbReference type="PROSITE" id="PS50977">
    <property type="entry name" value="HTH_TETR_2"/>
    <property type="match status" value="2"/>
</dbReference>
<keyword evidence="4" id="KW-0804">Transcription</keyword>
<dbReference type="InterPro" id="IPR009057">
    <property type="entry name" value="Homeodomain-like_sf"/>
</dbReference>
<dbReference type="PROSITE" id="PS01081">
    <property type="entry name" value="HTH_TETR_1"/>
    <property type="match status" value="1"/>
</dbReference>
<protein>
    <submittedName>
        <fullName evidence="7">TetR family transcriptional regulator</fullName>
    </submittedName>
</protein>
<dbReference type="InterPro" id="IPR036271">
    <property type="entry name" value="Tet_transcr_reg_TetR-rel_C_sf"/>
</dbReference>
<sequence length="424" mass="48322">MPFNRQAQHDAKRIAILSQAARLFNGKGSRATTLQDIAASLGLTKTSLYYYVKTKEELIYQCYMAALDRQHQSLDAIERAHTQPFDRLSAFLIQQFHNWSAAVSGHESHQAALLEIASLKSPHRQTVEGRYVALFKRLRGFVHEGMSDGSLRQCDATSTTRAILGSVDWVFHWLHDVPADQVGVIAQQAIEIIGHGLYAGDHDYTHVHGIAPIDADLPVPGFNRDEQNRLKQEAFYKAGTWFFNRKGFNGASLDEIADYLNVSKGAFYYHIRNKEDLLYQCYNYSLDILAHVYDRAEAGDGSGMQKIEQTSRQIFYIQNSNLGPLIRYNTITALPKERRKRILARTDAINDRFVEFIHLGMEDGSIRRINPMVARNLLAGAINASMEITLWRRVDDVDRAALDYFDVFYNGILNRTDSRMEIRQ</sequence>
<evidence type="ECO:0000256" key="5">
    <source>
        <dbReference type="PROSITE-ProRule" id="PRU00335"/>
    </source>
</evidence>
<evidence type="ECO:0000256" key="4">
    <source>
        <dbReference type="ARBA" id="ARBA00023163"/>
    </source>
</evidence>
<dbReference type="PANTHER" id="PTHR30055:SF175">
    <property type="entry name" value="HTH-TYPE TRANSCRIPTIONAL REPRESSOR KSTR2"/>
    <property type="match status" value="1"/>
</dbReference>
<dbReference type="GO" id="GO:0003700">
    <property type="term" value="F:DNA-binding transcription factor activity"/>
    <property type="evidence" value="ECO:0007669"/>
    <property type="project" value="TreeGrafter"/>
</dbReference>
<comment type="caution">
    <text evidence="7">The sequence shown here is derived from an EMBL/GenBank/DDBJ whole genome shotgun (WGS) entry which is preliminary data.</text>
</comment>
<gene>
    <name evidence="7" type="ORF">EV688_1233</name>
</gene>
<dbReference type="InterPro" id="IPR023772">
    <property type="entry name" value="DNA-bd_HTH_TetR-type_CS"/>
</dbReference>
<dbReference type="OrthoDB" id="5982141at2"/>
<dbReference type="InterPro" id="IPR050109">
    <property type="entry name" value="HTH-type_TetR-like_transc_reg"/>
</dbReference>
<feature type="domain" description="HTH tetR-type" evidence="6">
    <location>
        <begin position="229"/>
        <end position="289"/>
    </location>
</feature>
<name>A0A4R2KC26_9GAMM</name>
<dbReference type="SUPFAM" id="SSF46689">
    <property type="entry name" value="Homeodomain-like"/>
    <property type="match status" value="2"/>
</dbReference>
<dbReference type="Proteomes" id="UP000294980">
    <property type="component" value="Unassembled WGS sequence"/>
</dbReference>
<dbReference type="Pfam" id="PF00440">
    <property type="entry name" value="TetR_N"/>
    <property type="match status" value="2"/>
</dbReference>
<accession>A0A4R2KC26</accession>
<dbReference type="Pfam" id="PF17932">
    <property type="entry name" value="TetR_C_24"/>
    <property type="match status" value="2"/>
</dbReference>
<evidence type="ECO:0000259" key="6">
    <source>
        <dbReference type="PROSITE" id="PS50977"/>
    </source>
</evidence>
<feature type="DNA-binding region" description="H-T-H motif" evidence="5">
    <location>
        <begin position="33"/>
        <end position="52"/>
    </location>
</feature>
<keyword evidence="2" id="KW-0805">Transcription regulation</keyword>
<reference evidence="7 8" key="1">
    <citation type="submission" date="2019-03" db="EMBL/GenBank/DDBJ databases">
        <title>Genomic Encyclopedia of Type Strains, Phase IV (KMG-IV): sequencing the most valuable type-strain genomes for metagenomic binning, comparative biology and taxonomic classification.</title>
        <authorList>
            <person name="Goeker M."/>
        </authorList>
    </citation>
    <scope>NUCLEOTIDE SEQUENCE [LARGE SCALE GENOMIC DNA]</scope>
    <source>
        <strain evidence="7 8">DSM 23344</strain>
    </source>
</reference>
<dbReference type="Gene3D" id="1.10.10.60">
    <property type="entry name" value="Homeodomain-like"/>
    <property type="match status" value="2"/>
</dbReference>
<dbReference type="SUPFAM" id="SSF48498">
    <property type="entry name" value="Tetracyclin repressor-like, C-terminal domain"/>
    <property type="match status" value="2"/>
</dbReference>
<dbReference type="InterPro" id="IPR001647">
    <property type="entry name" value="HTH_TetR"/>
</dbReference>
<dbReference type="PRINTS" id="PR00455">
    <property type="entry name" value="HTHTETR"/>
</dbReference>
<feature type="domain" description="HTH tetR-type" evidence="6">
    <location>
        <begin position="10"/>
        <end position="70"/>
    </location>
</feature>
<evidence type="ECO:0000256" key="2">
    <source>
        <dbReference type="ARBA" id="ARBA00023015"/>
    </source>
</evidence>
<evidence type="ECO:0000313" key="7">
    <source>
        <dbReference type="EMBL" id="TCO71071.1"/>
    </source>
</evidence>
<dbReference type="EMBL" id="SLWX01000023">
    <property type="protein sequence ID" value="TCO71071.1"/>
    <property type="molecule type" value="Genomic_DNA"/>
</dbReference>
<feature type="DNA-binding region" description="H-T-H motif" evidence="5">
    <location>
        <begin position="252"/>
        <end position="271"/>
    </location>
</feature>
<organism evidence="7 8">
    <name type="scientific">Chromatocurvus halotolerans</name>
    <dbReference type="NCBI Taxonomy" id="1132028"/>
    <lineage>
        <taxon>Bacteria</taxon>
        <taxon>Pseudomonadati</taxon>
        <taxon>Pseudomonadota</taxon>
        <taxon>Gammaproteobacteria</taxon>
        <taxon>Cellvibrionales</taxon>
        <taxon>Halieaceae</taxon>
        <taxon>Chromatocurvus</taxon>
    </lineage>
</organism>
<dbReference type="InterPro" id="IPR041490">
    <property type="entry name" value="KstR2_TetR_C"/>
</dbReference>
<dbReference type="GO" id="GO:0000976">
    <property type="term" value="F:transcription cis-regulatory region binding"/>
    <property type="evidence" value="ECO:0007669"/>
    <property type="project" value="TreeGrafter"/>
</dbReference>
<dbReference type="PANTHER" id="PTHR30055">
    <property type="entry name" value="HTH-TYPE TRANSCRIPTIONAL REGULATOR RUTR"/>
    <property type="match status" value="1"/>
</dbReference>
<dbReference type="AlphaFoldDB" id="A0A4R2KC26"/>
<evidence type="ECO:0000313" key="8">
    <source>
        <dbReference type="Proteomes" id="UP000294980"/>
    </source>
</evidence>
<keyword evidence="3 5" id="KW-0238">DNA-binding</keyword>
<keyword evidence="1" id="KW-0678">Repressor</keyword>